<reference evidence="1 2" key="1">
    <citation type="journal article" date="2019" name="Commun. Biol.">
        <title>The bagworm genome reveals a unique fibroin gene that provides high tensile strength.</title>
        <authorList>
            <person name="Kono N."/>
            <person name="Nakamura H."/>
            <person name="Ohtoshi R."/>
            <person name="Tomita M."/>
            <person name="Numata K."/>
            <person name="Arakawa K."/>
        </authorList>
    </citation>
    <scope>NUCLEOTIDE SEQUENCE [LARGE SCALE GENOMIC DNA]</scope>
</reference>
<dbReference type="AlphaFoldDB" id="A0A4C1YN77"/>
<evidence type="ECO:0000313" key="2">
    <source>
        <dbReference type="Proteomes" id="UP000299102"/>
    </source>
</evidence>
<dbReference type="OrthoDB" id="10021598at2759"/>
<dbReference type="PANTHER" id="PTHR36696">
    <property type="entry name" value="AGAP012002-PA"/>
    <property type="match status" value="1"/>
</dbReference>
<protein>
    <submittedName>
        <fullName evidence="1">Uncharacterized protein</fullName>
    </submittedName>
</protein>
<dbReference type="Proteomes" id="UP000299102">
    <property type="component" value="Unassembled WGS sequence"/>
</dbReference>
<sequence>MTGGFSDSGGARPYVDVGDTSFARPLSFPSQKVNIKLNRQKYNFFLKIAGIGTDSQNPSSRASIAPTHVEESVLELPVLKGVSRGTDSFLDDDILKLLHREVDEEAIETEFDTKRRYVLEEALRTRPERSYGHEMQTLLRDLKVPAMSLGDWLHIPRVFSRQNAKFSLPIDSYVLEKLTPMSYAARYVTLKKSKQLLYLTVLRKFRPESYRMPITSIKEGLLLMMGGGLTGEQADRFSSLMEWDSYQEENSFPDDIKLTINDVPTRKGSITDSGGAGDSVNENSIKFRTWCGVCALCERMYGRFPPRDKDPPDGMELSDFSLLDTKLATLKVLSSLTELLNVIRTR</sequence>
<evidence type="ECO:0000313" key="1">
    <source>
        <dbReference type="EMBL" id="GBP76570.1"/>
    </source>
</evidence>
<dbReference type="EMBL" id="BGZK01001293">
    <property type="protein sequence ID" value="GBP76570.1"/>
    <property type="molecule type" value="Genomic_DNA"/>
</dbReference>
<dbReference type="STRING" id="151549.A0A4C1YN77"/>
<accession>A0A4C1YN77</accession>
<gene>
    <name evidence="1" type="ORF">EVAR_103173_1</name>
</gene>
<dbReference type="PANTHER" id="PTHR36696:SF1">
    <property type="entry name" value="EF-HAND DOMAIN-CONTAINING PROTEIN"/>
    <property type="match status" value="1"/>
</dbReference>
<keyword evidence="2" id="KW-1185">Reference proteome</keyword>
<comment type="caution">
    <text evidence="1">The sequence shown here is derived from an EMBL/GenBank/DDBJ whole genome shotgun (WGS) entry which is preliminary data.</text>
</comment>
<proteinExistence type="predicted"/>
<name>A0A4C1YN77_EUMVA</name>
<organism evidence="1 2">
    <name type="scientific">Eumeta variegata</name>
    <name type="common">Bagworm moth</name>
    <name type="synonym">Eumeta japonica</name>
    <dbReference type="NCBI Taxonomy" id="151549"/>
    <lineage>
        <taxon>Eukaryota</taxon>
        <taxon>Metazoa</taxon>
        <taxon>Ecdysozoa</taxon>
        <taxon>Arthropoda</taxon>
        <taxon>Hexapoda</taxon>
        <taxon>Insecta</taxon>
        <taxon>Pterygota</taxon>
        <taxon>Neoptera</taxon>
        <taxon>Endopterygota</taxon>
        <taxon>Lepidoptera</taxon>
        <taxon>Glossata</taxon>
        <taxon>Ditrysia</taxon>
        <taxon>Tineoidea</taxon>
        <taxon>Psychidae</taxon>
        <taxon>Oiketicinae</taxon>
        <taxon>Eumeta</taxon>
    </lineage>
</organism>